<keyword evidence="3" id="KW-1185">Reference proteome</keyword>
<evidence type="ECO:0000256" key="1">
    <source>
        <dbReference type="SAM" id="Phobius"/>
    </source>
</evidence>
<dbReference type="EMBL" id="CP012159">
    <property type="protein sequence ID" value="AKT37719.1"/>
    <property type="molecule type" value="Genomic_DNA"/>
</dbReference>
<organism evidence="2 3">
    <name type="scientific">Chondromyces crocatus</name>
    <dbReference type="NCBI Taxonomy" id="52"/>
    <lineage>
        <taxon>Bacteria</taxon>
        <taxon>Pseudomonadati</taxon>
        <taxon>Myxococcota</taxon>
        <taxon>Polyangia</taxon>
        <taxon>Polyangiales</taxon>
        <taxon>Polyangiaceae</taxon>
        <taxon>Chondromyces</taxon>
    </lineage>
</organism>
<protein>
    <submittedName>
        <fullName evidence="2">Uncharacterized protein</fullName>
    </submittedName>
</protein>
<reference evidence="2 3" key="1">
    <citation type="submission" date="2015-07" db="EMBL/GenBank/DDBJ databases">
        <title>Genome analysis of myxobacterium Chondromyces crocatus Cm c5 reveals a high potential for natural compound synthesis and the genetic basis for the loss of fruiting body formation.</title>
        <authorList>
            <person name="Zaburannyi N."/>
            <person name="Bunk B."/>
            <person name="Maier J."/>
            <person name="Overmann J."/>
            <person name="Mueller R."/>
        </authorList>
    </citation>
    <scope>NUCLEOTIDE SEQUENCE [LARGE SCALE GENOMIC DNA]</scope>
    <source>
        <strain evidence="2 3">Cm c5</strain>
    </source>
</reference>
<keyword evidence="1" id="KW-0472">Membrane</keyword>
<sequence>MPPAYPPYAPGYGSPPVHAPGDARHVPFPPRVPAITDPQQLERNDPSLMAGGMLLTLAGAAGLVTSGIFLSYGTGRYEIYCDNGYNGAMYQCRNENDVGLVTAGWITLGTGLAAMAVGIPLWVIGGKRVPSKGQTTSGPASAPHPPVTRGMVSFNGSSVSAHFTF</sequence>
<name>A0A0K1EA46_CHOCO</name>
<proteinExistence type="predicted"/>
<keyword evidence="1" id="KW-1133">Transmembrane helix</keyword>
<keyword evidence="1" id="KW-0812">Transmembrane</keyword>
<feature type="transmembrane region" description="Helical" evidence="1">
    <location>
        <begin position="48"/>
        <end position="70"/>
    </location>
</feature>
<evidence type="ECO:0000313" key="3">
    <source>
        <dbReference type="Proteomes" id="UP000067626"/>
    </source>
</evidence>
<dbReference type="KEGG" id="ccro:CMC5_018610"/>
<dbReference type="AlphaFoldDB" id="A0A0K1EA46"/>
<evidence type="ECO:0000313" key="2">
    <source>
        <dbReference type="EMBL" id="AKT37719.1"/>
    </source>
</evidence>
<feature type="transmembrane region" description="Helical" evidence="1">
    <location>
        <begin position="103"/>
        <end position="124"/>
    </location>
</feature>
<dbReference type="Proteomes" id="UP000067626">
    <property type="component" value="Chromosome"/>
</dbReference>
<gene>
    <name evidence="2" type="ORF">CMC5_018610</name>
</gene>
<accession>A0A0K1EA46</accession>